<dbReference type="Gene3D" id="2.30.130.30">
    <property type="entry name" value="Hypothetical protein"/>
    <property type="match status" value="1"/>
</dbReference>
<dbReference type="InterPro" id="IPR015947">
    <property type="entry name" value="PUA-like_sf"/>
</dbReference>
<feature type="compositionally biased region" description="Basic residues" evidence="1">
    <location>
        <begin position="253"/>
        <end position="282"/>
    </location>
</feature>
<feature type="region of interest" description="Disordered" evidence="1">
    <location>
        <begin position="997"/>
        <end position="1016"/>
    </location>
</feature>
<keyword evidence="3" id="KW-1185">Reference proteome</keyword>
<evidence type="ECO:0000256" key="1">
    <source>
        <dbReference type="SAM" id="MobiDB-lite"/>
    </source>
</evidence>
<proteinExistence type="predicted"/>
<feature type="region of interest" description="Disordered" evidence="1">
    <location>
        <begin position="219"/>
        <end position="319"/>
    </location>
</feature>
<evidence type="ECO:0000313" key="2">
    <source>
        <dbReference type="EMBL" id="OLP74871.1"/>
    </source>
</evidence>
<feature type="region of interest" description="Disordered" evidence="1">
    <location>
        <begin position="1114"/>
        <end position="1141"/>
    </location>
</feature>
<feature type="region of interest" description="Disordered" evidence="1">
    <location>
        <begin position="810"/>
        <end position="883"/>
    </location>
</feature>
<protein>
    <submittedName>
        <fullName evidence="2">Uncharacterized protein</fullName>
    </submittedName>
</protein>
<reference evidence="2 3" key="1">
    <citation type="submission" date="2016-02" db="EMBL/GenBank/DDBJ databases">
        <title>Genome analysis of coral dinoflagellate symbionts highlights evolutionary adaptations to a symbiotic lifestyle.</title>
        <authorList>
            <person name="Aranda M."/>
            <person name="Li Y."/>
            <person name="Liew Y.J."/>
            <person name="Baumgarten S."/>
            <person name="Simakov O."/>
            <person name="Wilson M."/>
            <person name="Piel J."/>
            <person name="Ashoor H."/>
            <person name="Bougouffa S."/>
            <person name="Bajic V.B."/>
            <person name="Ryu T."/>
            <person name="Ravasi T."/>
            <person name="Bayer T."/>
            <person name="Micklem G."/>
            <person name="Kim H."/>
            <person name="Bhak J."/>
            <person name="Lajeunesse T.C."/>
            <person name="Voolstra C.R."/>
        </authorList>
    </citation>
    <scope>NUCLEOTIDE SEQUENCE [LARGE SCALE GENOMIC DNA]</scope>
    <source>
        <strain evidence="2 3">CCMP2467</strain>
    </source>
</reference>
<feature type="compositionally biased region" description="Low complexity" evidence="1">
    <location>
        <begin position="810"/>
        <end position="819"/>
    </location>
</feature>
<comment type="caution">
    <text evidence="2">The sequence shown here is derived from an EMBL/GenBank/DDBJ whole genome shotgun (WGS) entry which is preliminary data.</text>
</comment>
<feature type="compositionally biased region" description="Basic residues" evidence="1">
    <location>
        <begin position="1"/>
        <end position="10"/>
    </location>
</feature>
<feature type="region of interest" description="Disordered" evidence="1">
    <location>
        <begin position="1"/>
        <end position="26"/>
    </location>
</feature>
<accession>A0A1Q9BW17</accession>
<feature type="compositionally biased region" description="Basic residues" evidence="1">
    <location>
        <begin position="293"/>
        <end position="303"/>
    </location>
</feature>
<dbReference type="OrthoDB" id="426895at2759"/>
<dbReference type="Proteomes" id="UP000186817">
    <property type="component" value="Unassembled WGS sequence"/>
</dbReference>
<evidence type="ECO:0000313" key="3">
    <source>
        <dbReference type="Proteomes" id="UP000186817"/>
    </source>
</evidence>
<organism evidence="2 3">
    <name type="scientific">Symbiodinium microadriaticum</name>
    <name type="common">Dinoflagellate</name>
    <name type="synonym">Zooxanthella microadriatica</name>
    <dbReference type="NCBI Taxonomy" id="2951"/>
    <lineage>
        <taxon>Eukaryota</taxon>
        <taxon>Sar</taxon>
        <taxon>Alveolata</taxon>
        <taxon>Dinophyceae</taxon>
        <taxon>Suessiales</taxon>
        <taxon>Symbiodiniaceae</taxon>
        <taxon>Symbiodinium</taxon>
    </lineage>
</organism>
<gene>
    <name evidence="2" type="ORF">AK812_SmicGene45467</name>
</gene>
<feature type="compositionally biased region" description="Low complexity" evidence="1">
    <location>
        <begin position="283"/>
        <end position="292"/>
    </location>
</feature>
<feature type="compositionally biased region" description="Polar residues" evidence="1">
    <location>
        <begin position="306"/>
        <end position="318"/>
    </location>
</feature>
<feature type="compositionally biased region" description="Low complexity" evidence="1">
    <location>
        <begin position="239"/>
        <end position="252"/>
    </location>
</feature>
<dbReference type="EMBL" id="LSRX01003106">
    <property type="protein sequence ID" value="OLP74871.1"/>
    <property type="molecule type" value="Genomic_DNA"/>
</dbReference>
<sequence>MAYRGRGKSGKGRETGSKRVLQRPDAGEVTEKTLLSSKHIATTRCPRNSEAACLRLGVAVSESAGVMEMGAEALSFYGGDEPKIFDMGFGALADWFASAEGSAFLTAAKTLNKSSGVPETESDVEAAVREWLAGLAKLFALEKHVRRVAQVSARTYLWAMDALEQLATVNFPKKAFAEVDADNPLRDIKAIASMLRKPADSKGLRKAVVAAYMKQIVQGGRRRGGERPLDADTSPEEGSSTVAHSSSTSSVTTKKHKKQGRRATRGARRKAPVAKSKDKKRAASSPDVSSSKAPKKMKTKKKVALTCSSNEEGSSSQPDEAATLKAWGVDDQVRFAKSLADAWSSKDLPKASGNRLSLAMLVAIMDDVPSNVLQAYGLCDVRQALKTMSRLPKHDKLKEILDRLQELRDKLSLPDEATTAATQEVEAATAAAAAAATQVRRARGVPFFVEVASVALVEKALAIKPEWCERIFDGQKRWELRSTATEKRGWLCIAASKQKRLVGEVNLVACLPVGKRSQDGEWRPFTDAAEDVANFFLTEENMEKHGVIDLQEVASYRKLFAWVFADVQKYDQPIPWRPRPGAVTFCNLAGRIQATAPAEEDGGCGDSDGQRDADLLWPGLTAEAPEGALLPHMRWPPQYRSQLGVTGPATWSGPALAVPPDGLCMLYAYLAATSPDSWAAISRHSSGFIRDRGQEKAQLARAKAVLARILTRMHEAGADTLAEALERGGYPGDEELRFYAEEFGCAILVVPTDEDACPVIHGHGSVGFEVTQTFGRGPGGAAGHFVLSRSWLPKTWPLAAEAEASESDLIESASSAAASDRTKAGEAQSPVAREKPKSWPLTAEDEASGSDPIESASSAAAPERTQAGTGQSPDAREKPPAKRRASAEYCSGLGMVACCFSCTNLGQPAQPSKGHDRCLFCSSTRLSGALTSAAGRGTVCRALKRFSAGGSEATTIFDLAMQRLELWAPEHAAGLRSRASKRRNEAAPSVTVAARASEAPTRRVRPKTKDASPRVGRAQTWALAELQDLERRAAAQMTAADAAVTAVDEKLAFTQNLPREVRALVKEYSGVDNIAADIVLRQNATHLQEHTLALVKAARLAWIEAALRFDASNAGKRQPQAAKTRRQPVELTLSDQEEESNEDAAAILSDWGVDDQARFAKSLADAWSSKDLPKASGNRLSLAMLVDIMDDVPSKVLQAYGLRDVRQALKTMSRLPKHDKLKEILDRLQELRDKLSLPDAATTAATQEVEAATAAAAAPEPVEPVVVG</sequence>
<dbReference type="SUPFAM" id="SSF88697">
    <property type="entry name" value="PUA domain-like"/>
    <property type="match status" value="1"/>
</dbReference>
<name>A0A1Q9BW17_SYMMI</name>
<dbReference type="AlphaFoldDB" id="A0A1Q9BW17"/>